<dbReference type="EC" id="2.7.11.1" evidence="1"/>
<dbReference type="InterPro" id="IPR008271">
    <property type="entry name" value="Ser/Thr_kinase_AS"/>
</dbReference>
<keyword evidence="6 9" id="KW-0067">ATP-binding</keyword>
<organism evidence="13 14">
    <name type="scientific">Obba rivulosa</name>
    <dbReference type="NCBI Taxonomy" id="1052685"/>
    <lineage>
        <taxon>Eukaryota</taxon>
        <taxon>Fungi</taxon>
        <taxon>Dikarya</taxon>
        <taxon>Basidiomycota</taxon>
        <taxon>Agaricomycotina</taxon>
        <taxon>Agaricomycetes</taxon>
        <taxon>Polyporales</taxon>
        <taxon>Gelatoporiaceae</taxon>
        <taxon>Obba</taxon>
    </lineage>
</organism>
<evidence type="ECO:0000256" key="1">
    <source>
        <dbReference type="ARBA" id="ARBA00012513"/>
    </source>
</evidence>
<reference evidence="13 14" key="1">
    <citation type="submission" date="2016-07" db="EMBL/GenBank/DDBJ databases">
        <title>Draft genome of the white-rot fungus Obba rivulosa 3A-2.</title>
        <authorList>
            <consortium name="DOE Joint Genome Institute"/>
            <person name="Miettinen O."/>
            <person name="Riley R."/>
            <person name="Acob R."/>
            <person name="Barry K."/>
            <person name="Cullen D."/>
            <person name="De Vries R."/>
            <person name="Hainaut M."/>
            <person name="Hatakka A."/>
            <person name="Henrissat B."/>
            <person name="Hilden K."/>
            <person name="Kuo R."/>
            <person name="Labutti K."/>
            <person name="Lipzen A."/>
            <person name="Makela M.R."/>
            <person name="Sandor L."/>
            <person name="Spatafora J.W."/>
            <person name="Grigoriev I.V."/>
            <person name="Hibbett D.S."/>
        </authorList>
    </citation>
    <scope>NUCLEOTIDE SEQUENCE [LARGE SCALE GENOMIC DNA]</scope>
    <source>
        <strain evidence="13 14">3A-2</strain>
    </source>
</reference>
<dbReference type="Pfam" id="PF00069">
    <property type="entry name" value="Pkinase"/>
    <property type="match status" value="2"/>
</dbReference>
<keyword evidence="2 10" id="KW-0723">Serine/threonine-protein kinase</keyword>
<dbReference type="PANTHER" id="PTHR47634:SF9">
    <property type="entry name" value="PROTEIN KINASE DOMAIN-CONTAINING PROTEIN-RELATED"/>
    <property type="match status" value="1"/>
</dbReference>
<dbReference type="Gene3D" id="3.30.200.20">
    <property type="entry name" value="Phosphorylase Kinase, domain 1"/>
    <property type="match status" value="1"/>
</dbReference>
<dbReference type="PROSITE" id="PS50011">
    <property type="entry name" value="PROTEIN_KINASE_DOM"/>
    <property type="match status" value="1"/>
</dbReference>
<evidence type="ECO:0000256" key="9">
    <source>
        <dbReference type="PROSITE-ProRule" id="PRU10141"/>
    </source>
</evidence>
<dbReference type="Proteomes" id="UP000250043">
    <property type="component" value="Unassembled WGS sequence"/>
</dbReference>
<evidence type="ECO:0000256" key="8">
    <source>
        <dbReference type="ARBA" id="ARBA00048679"/>
    </source>
</evidence>
<comment type="catalytic activity">
    <reaction evidence="8">
        <text>L-seryl-[protein] + ATP = O-phospho-L-seryl-[protein] + ADP + H(+)</text>
        <dbReference type="Rhea" id="RHEA:17989"/>
        <dbReference type="Rhea" id="RHEA-COMP:9863"/>
        <dbReference type="Rhea" id="RHEA-COMP:11604"/>
        <dbReference type="ChEBI" id="CHEBI:15378"/>
        <dbReference type="ChEBI" id="CHEBI:29999"/>
        <dbReference type="ChEBI" id="CHEBI:30616"/>
        <dbReference type="ChEBI" id="CHEBI:83421"/>
        <dbReference type="ChEBI" id="CHEBI:456216"/>
        <dbReference type="EC" id="2.7.11.1"/>
    </reaction>
</comment>
<dbReference type="Gene3D" id="1.10.510.10">
    <property type="entry name" value="Transferase(Phosphotransferase) domain 1"/>
    <property type="match status" value="1"/>
</dbReference>
<dbReference type="OrthoDB" id="5979581at2759"/>
<proteinExistence type="inferred from homology"/>
<evidence type="ECO:0000256" key="5">
    <source>
        <dbReference type="ARBA" id="ARBA00022777"/>
    </source>
</evidence>
<evidence type="ECO:0000259" key="12">
    <source>
        <dbReference type="PROSITE" id="PS50011"/>
    </source>
</evidence>
<evidence type="ECO:0000313" key="14">
    <source>
        <dbReference type="Proteomes" id="UP000250043"/>
    </source>
</evidence>
<dbReference type="PROSITE" id="PS00107">
    <property type="entry name" value="PROTEIN_KINASE_ATP"/>
    <property type="match status" value="1"/>
</dbReference>
<dbReference type="GO" id="GO:0050684">
    <property type="term" value="P:regulation of mRNA processing"/>
    <property type="evidence" value="ECO:0007669"/>
    <property type="project" value="TreeGrafter"/>
</dbReference>
<evidence type="ECO:0000256" key="10">
    <source>
        <dbReference type="RuleBase" id="RU000304"/>
    </source>
</evidence>
<dbReference type="PANTHER" id="PTHR47634">
    <property type="entry name" value="PROTEIN KINASE DOMAIN-CONTAINING PROTEIN-RELATED"/>
    <property type="match status" value="1"/>
</dbReference>
<keyword evidence="3" id="KW-0808">Transferase</keyword>
<name>A0A8E2J781_9APHY</name>
<evidence type="ECO:0000313" key="13">
    <source>
        <dbReference type="EMBL" id="OCH96308.1"/>
    </source>
</evidence>
<dbReference type="PROSITE" id="PS00108">
    <property type="entry name" value="PROTEIN_KINASE_ST"/>
    <property type="match status" value="1"/>
</dbReference>
<dbReference type="GO" id="GO:0005737">
    <property type="term" value="C:cytoplasm"/>
    <property type="evidence" value="ECO:0007669"/>
    <property type="project" value="TreeGrafter"/>
</dbReference>
<dbReference type="GO" id="GO:0005524">
    <property type="term" value="F:ATP binding"/>
    <property type="evidence" value="ECO:0007669"/>
    <property type="project" value="UniProtKB-UniRule"/>
</dbReference>
<dbReference type="InterPro" id="IPR051334">
    <property type="entry name" value="SRPK"/>
</dbReference>
<evidence type="ECO:0000256" key="4">
    <source>
        <dbReference type="ARBA" id="ARBA00022741"/>
    </source>
</evidence>
<evidence type="ECO:0000256" key="6">
    <source>
        <dbReference type="ARBA" id="ARBA00022840"/>
    </source>
</evidence>
<dbReference type="SUPFAM" id="SSF56112">
    <property type="entry name" value="Protein kinase-like (PK-like)"/>
    <property type="match status" value="1"/>
</dbReference>
<evidence type="ECO:0000256" key="11">
    <source>
        <dbReference type="SAM" id="MobiDB-lite"/>
    </source>
</evidence>
<comment type="similarity">
    <text evidence="10">Belongs to the protein kinase superfamily.</text>
</comment>
<keyword evidence="14" id="KW-1185">Reference proteome</keyword>
<dbReference type="InterPro" id="IPR017441">
    <property type="entry name" value="Protein_kinase_ATP_BS"/>
</dbReference>
<dbReference type="InterPro" id="IPR000719">
    <property type="entry name" value="Prot_kinase_dom"/>
</dbReference>
<protein>
    <recommendedName>
        <fullName evidence="1">non-specific serine/threonine protein kinase</fullName>
        <ecNumber evidence="1">2.7.11.1</ecNumber>
    </recommendedName>
</protein>
<evidence type="ECO:0000256" key="3">
    <source>
        <dbReference type="ARBA" id="ARBA00022679"/>
    </source>
</evidence>
<dbReference type="GO" id="GO:0000245">
    <property type="term" value="P:spliceosomal complex assembly"/>
    <property type="evidence" value="ECO:0007669"/>
    <property type="project" value="TreeGrafter"/>
</dbReference>
<feature type="binding site" evidence="9">
    <location>
        <position position="75"/>
    </location>
    <ligand>
        <name>ATP</name>
        <dbReference type="ChEBI" id="CHEBI:30616"/>
    </ligand>
</feature>
<evidence type="ECO:0000256" key="2">
    <source>
        <dbReference type="ARBA" id="ARBA00022527"/>
    </source>
</evidence>
<accession>A0A8E2J781</accession>
<dbReference type="AlphaFoldDB" id="A0A8E2J781"/>
<gene>
    <name evidence="13" type="ORF">OBBRIDRAFT_787387</name>
</gene>
<feature type="domain" description="Protein kinase" evidence="12">
    <location>
        <begin position="46"/>
        <end position="411"/>
    </location>
</feature>
<dbReference type="GO" id="GO:0004674">
    <property type="term" value="F:protein serine/threonine kinase activity"/>
    <property type="evidence" value="ECO:0007669"/>
    <property type="project" value="UniProtKB-KW"/>
</dbReference>
<dbReference type="GO" id="GO:0005634">
    <property type="term" value="C:nucleus"/>
    <property type="evidence" value="ECO:0007669"/>
    <property type="project" value="TreeGrafter"/>
</dbReference>
<dbReference type="EMBL" id="KV722331">
    <property type="protein sequence ID" value="OCH96308.1"/>
    <property type="molecule type" value="Genomic_DNA"/>
</dbReference>
<dbReference type="SMART" id="SM00220">
    <property type="entry name" value="S_TKc"/>
    <property type="match status" value="1"/>
</dbReference>
<feature type="region of interest" description="Disordered" evidence="11">
    <location>
        <begin position="1"/>
        <end position="31"/>
    </location>
</feature>
<dbReference type="InterPro" id="IPR011009">
    <property type="entry name" value="Kinase-like_dom_sf"/>
</dbReference>
<feature type="compositionally biased region" description="Low complexity" evidence="11">
    <location>
        <begin position="1"/>
        <end position="15"/>
    </location>
</feature>
<comment type="catalytic activity">
    <reaction evidence="7">
        <text>L-threonyl-[protein] + ATP = O-phospho-L-threonyl-[protein] + ADP + H(+)</text>
        <dbReference type="Rhea" id="RHEA:46608"/>
        <dbReference type="Rhea" id="RHEA-COMP:11060"/>
        <dbReference type="Rhea" id="RHEA-COMP:11605"/>
        <dbReference type="ChEBI" id="CHEBI:15378"/>
        <dbReference type="ChEBI" id="CHEBI:30013"/>
        <dbReference type="ChEBI" id="CHEBI:30616"/>
        <dbReference type="ChEBI" id="CHEBI:61977"/>
        <dbReference type="ChEBI" id="CHEBI:456216"/>
        <dbReference type="EC" id="2.7.11.1"/>
    </reaction>
</comment>
<sequence length="415" mass="46882">MSSHSSAASSAGSVSGFPEEDLRSGGRHNPGYFPARLGQTLQEGRYCIVRKLGWGQYSNVWLARDRGEESFVALKILTCEATGTMSPGPNQRSDEQRMLEKIGSAQPTHPGFQHTLKYHDSFQFKGPHGMHCCLVTEALGYSLDYLRKSRDEGDRRVPPSIVKKVVKQVLLGLDYLHQECGIVHSDLKHDNILFRPRDLQSVVAHELVSSPSVTYDCGTEVSLPIVPVVSQCLPLSPNPSIHERLLDAVIADVGHSHWQDHHFQELIQPSALRAPEVILGYPWSTQVDIWNLGCLVTELLIGFWLFEPNIEKLWGYEEDHLARMTEALEASFEPSFLDRCAHRDKYFKADGSFAHFTAHEEPTWPLRKLLETFSELGEEEVQSAERFVRRCLRLTPEERATTKELIDDPWLADSA</sequence>
<keyword evidence="4 9" id="KW-0547">Nucleotide-binding</keyword>
<keyword evidence="5 13" id="KW-0418">Kinase</keyword>
<evidence type="ECO:0000256" key="7">
    <source>
        <dbReference type="ARBA" id="ARBA00047899"/>
    </source>
</evidence>